<dbReference type="AlphaFoldDB" id="A0A170VYG5"/>
<name>A0A170VYG5_TRIIF</name>
<evidence type="ECO:0000313" key="1">
    <source>
        <dbReference type="EMBL" id="JAR97038.1"/>
    </source>
</evidence>
<organism evidence="1">
    <name type="scientific">Triatoma infestans</name>
    <name type="common">Assassin bug</name>
    <dbReference type="NCBI Taxonomy" id="30076"/>
    <lineage>
        <taxon>Eukaryota</taxon>
        <taxon>Metazoa</taxon>
        <taxon>Ecdysozoa</taxon>
        <taxon>Arthropoda</taxon>
        <taxon>Hexapoda</taxon>
        <taxon>Insecta</taxon>
        <taxon>Pterygota</taxon>
        <taxon>Neoptera</taxon>
        <taxon>Paraneoptera</taxon>
        <taxon>Hemiptera</taxon>
        <taxon>Heteroptera</taxon>
        <taxon>Panheteroptera</taxon>
        <taxon>Cimicomorpha</taxon>
        <taxon>Reduviidae</taxon>
        <taxon>Triatominae</taxon>
        <taxon>Triatoma</taxon>
    </lineage>
</organism>
<dbReference type="EMBL" id="GEMB01006298">
    <property type="protein sequence ID" value="JAR97038.1"/>
    <property type="molecule type" value="Transcribed_RNA"/>
</dbReference>
<sequence>MVHNSYYFNYNIHLALS</sequence>
<reference evidence="1" key="1">
    <citation type="submission" date="2016-04" db="EMBL/GenBank/DDBJ databases">
        <authorList>
            <person name="Calderon-Fernandez G.M.Sr."/>
        </authorList>
    </citation>
    <scope>NUCLEOTIDE SEQUENCE</scope>
    <source>
        <strain evidence="1">Int1</strain>
        <tissue evidence="1">Integument</tissue>
    </source>
</reference>
<accession>A0A170VYG5</accession>
<proteinExistence type="predicted"/>
<protein>
    <submittedName>
        <fullName evidence="1">Nuclease harbi1</fullName>
    </submittedName>
</protein>
<reference evidence="1" key="2">
    <citation type="journal article" date="2017" name="J. Med. Entomol.">
        <title>Transcriptome Analysis of the Triatoma infestans (Hemiptera: Reduviidae) Integument.</title>
        <authorList>
            <person name="Calderon-Fernandez G.M."/>
            <person name="Moriconi D.E."/>
            <person name="Dulbecco A.B."/>
            <person name="Juarez M.P."/>
        </authorList>
    </citation>
    <scope>NUCLEOTIDE SEQUENCE</scope>
    <source>
        <strain evidence="1">Int1</strain>
        <tissue evidence="1">Integument</tissue>
    </source>
</reference>